<dbReference type="InterPro" id="IPR008929">
    <property type="entry name" value="Chondroitin_lyas"/>
</dbReference>
<sequence length="397" mass="43215">MRRRLLSAGFLGVTVLAVPHSAQALAPRAAVSHSAQSAPAAFTHPGVLVSKAQLDFVRDNLTAEPWKSAWSALRASPYASLSWKPKPRANVECGPSSNPDNGCSDERKDAMAAYTHALQWYLTKNEAYARKSIEIMDAWSAVITTHTGSNAPLQTGWAGASFSRAAELIKHAYSGWADAGRFSTMLRKIYLPTVIAGRPNSNGNWELIMTDAAIGIAVFLDDRASFDRAVNTWRGRLPAYVYLTSDGPLPKVPARGKYDTEDEIIRYWHGQTTFVNGLSQETCRDFGHTGWGIAAAAHVAETARHQGLDLYAEGKDRLRHAMGFHSGLQLGEPVPSSLCGGKVKLGLGPTFEVGFNALHNRMGVPMSRTQRLVEQGRPAGVSHFLGWETLTHADNPR</sequence>
<evidence type="ECO:0000256" key="2">
    <source>
        <dbReference type="ARBA" id="ARBA00023239"/>
    </source>
</evidence>
<protein>
    <recommendedName>
        <fullName evidence="4">Alginate lyase domain-containing protein</fullName>
    </recommendedName>
</protein>
<dbReference type="GO" id="GO:0016829">
    <property type="term" value="F:lyase activity"/>
    <property type="evidence" value="ECO:0007669"/>
    <property type="project" value="UniProtKB-KW"/>
</dbReference>
<keyword evidence="6" id="KW-1185">Reference proteome</keyword>
<evidence type="ECO:0000313" key="6">
    <source>
        <dbReference type="Proteomes" id="UP000634476"/>
    </source>
</evidence>
<evidence type="ECO:0000256" key="3">
    <source>
        <dbReference type="SAM" id="SignalP"/>
    </source>
</evidence>
<accession>A0A8J3T5N3</accession>
<name>A0A8J3T5N3_9ACTN</name>
<organism evidence="5 6">
    <name type="scientific">Planobispora takensis</name>
    <dbReference type="NCBI Taxonomy" id="1367882"/>
    <lineage>
        <taxon>Bacteria</taxon>
        <taxon>Bacillati</taxon>
        <taxon>Actinomycetota</taxon>
        <taxon>Actinomycetes</taxon>
        <taxon>Streptosporangiales</taxon>
        <taxon>Streptosporangiaceae</taxon>
        <taxon>Planobispora</taxon>
    </lineage>
</organism>
<evidence type="ECO:0000313" key="5">
    <source>
        <dbReference type="EMBL" id="GII05345.1"/>
    </source>
</evidence>
<dbReference type="AlphaFoldDB" id="A0A8J3T5N3"/>
<comment type="caution">
    <text evidence="5">The sequence shown here is derived from an EMBL/GenBank/DDBJ whole genome shotgun (WGS) entry which is preliminary data.</text>
</comment>
<dbReference type="Proteomes" id="UP000634476">
    <property type="component" value="Unassembled WGS sequence"/>
</dbReference>
<feature type="domain" description="Alginate lyase" evidence="4">
    <location>
        <begin position="107"/>
        <end position="324"/>
    </location>
</feature>
<feature type="signal peptide" evidence="3">
    <location>
        <begin position="1"/>
        <end position="24"/>
    </location>
</feature>
<proteinExistence type="predicted"/>
<reference evidence="5" key="1">
    <citation type="submission" date="2021-01" db="EMBL/GenBank/DDBJ databases">
        <title>Whole genome shotgun sequence of Planobispora takensis NBRC 109077.</title>
        <authorList>
            <person name="Komaki H."/>
            <person name="Tamura T."/>
        </authorList>
    </citation>
    <scope>NUCLEOTIDE SEQUENCE</scope>
    <source>
        <strain evidence="5">NBRC 109077</strain>
    </source>
</reference>
<evidence type="ECO:0000256" key="1">
    <source>
        <dbReference type="ARBA" id="ARBA00022729"/>
    </source>
</evidence>
<dbReference type="EMBL" id="BOOK01000066">
    <property type="protein sequence ID" value="GII05345.1"/>
    <property type="molecule type" value="Genomic_DNA"/>
</dbReference>
<evidence type="ECO:0000259" key="4">
    <source>
        <dbReference type="Pfam" id="PF05426"/>
    </source>
</evidence>
<gene>
    <name evidence="5" type="ORF">Pta02_73530</name>
</gene>
<dbReference type="RefSeq" id="WP_203879557.1">
    <property type="nucleotide sequence ID" value="NZ_BOOK01000066.1"/>
</dbReference>
<dbReference type="SUPFAM" id="SSF48230">
    <property type="entry name" value="Chondroitin AC/alginate lyase"/>
    <property type="match status" value="1"/>
</dbReference>
<keyword evidence="1 3" id="KW-0732">Signal</keyword>
<dbReference type="Pfam" id="PF05426">
    <property type="entry name" value="Alginate_lyase"/>
    <property type="match status" value="1"/>
</dbReference>
<dbReference type="GO" id="GO:0042597">
    <property type="term" value="C:periplasmic space"/>
    <property type="evidence" value="ECO:0007669"/>
    <property type="project" value="InterPro"/>
</dbReference>
<dbReference type="InterPro" id="IPR008397">
    <property type="entry name" value="Alginate_lyase_dom"/>
</dbReference>
<keyword evidence="2" id="KW-0456">Lyase</keyword>
<dbReference type="Gene3D" id="1.50.10.100">
    <property type="entry name" value="Chondroitin AC/alginate lyase"/>
    <property type="match status" value="1"/>
</dbReference>
<feature type="chain" id="PRO_5035274155" description="Alginate lyase domain-containing protein" evidence="3">
    <location>
        <begin position="25"/>
        <end position="397"/>
    </location>
</feature>